<dbReference type="InterPro" id="IPR029058">
    <property type="entry name" value="AB_hydrolase_fold"/>
</dbReference>
<dbReference type="PANTHER" id="PTHR11559">
    <property type="entry name" value="CARBOXYLESTERASE"/>
    <property type="match status" value="1"/>
</dbReference>
<evidence type="ECO:0000313" key="6">
    <source>
        <dbReference type="Proteomes" id="UP001265746"/>
    </source>
</evidence>
<evidence type="ECO:0000256" key="3">
    <source>
        <dbReference type="RuleBase" id="RU361235"/>
    </source>
</evidence>
<dbReference type="EMBL" id="JAUJFL010000001">
    <property type="protein sequence ID" value="KAK2615384.1"/>
    <property type="molecule type" value="Genomic_DNA"/>
</dbReference>
<dbReference type="Proteomes" id="UP001265746">
    <property type="component" value="Unassembled WGS sequence"/>
</dbReference>
<protein>
    <recommendedName>
        <fullName evidence="3">Carboxylic ester hydrolase</fullName>
        <ecNumber evidence="3">3.1.1.-</ecNumber>
    </recommendedName>
</protein>
<organism evidence="5 6">
    <name type="scientific">Phomopsis amygdali</name>
    <name type="common">Fusicoccum amygdali</name>
    <dbReference type="NCBI Taxonomy" id="1214568"/>
    <lineage>
        <taxon>Eukaryota</taxon>
        <taxon>Fungi</taxon>
        <taxon>Dikarya</taxon>
        <taxon>Ascomycota</taxon>
        <taxon>Pezizomycotina</taxon>
        <taxon>Sordariomycetes</taxon>
        <taxon>Sordariomycetidae</taxon>
        <taxon>Diaporthales</taxon>
        <taxon>Diaporthaceae</taxon>
        <taxon>Diaporthe</taxon>
    </lineage>
</organism>
<dbReference type="InterPro" id="IPR050309">
    <property type="entry name" value="Type-B_Carboxylest/Lipase"/>
</dbReference>
<comment type="similarity">
    <text evidence="1 3">Belongs to the type-B carboxylesterase/lipase family.</text>
</comment>
<reference evidence="5" key="1">
    <citation type="submission" date="2023-06" db="EMBL/GenBank/DDBJ databases">
        <authorList>
            <person name="Noh H."/>
        </authorList>
    </citation>
    <scope>NUCLEOTIDE SEQUENCE</scope>
    <source>
        <strain evidence="5">DUCC20226</strain>
    </source>
</reference>
<evidence type="ECO:0000313" key="5">
    <source>
        <dbReference type="EMBL" id="KAK2615384.1"/>
    </source>
</evidence>
<comment type="caution">
    <text evidence="5">The sequence shown here is derived from an EMBL/GenBank/DDBJ whole genome shotgun (WGS) entry which is preliminary data.</text>
</comment>
<dbReference type="SUPFAM" id="SSF53474">
    <property type="entry name" value="alpha/beta-Hydrolases"/>
    <property type="match status" value="1"/>
</dbReference>
<gene>
    <name evidence="5" type="ORF">N8I77_002144</name>
</gene>
<evidence type="ECO:0000256" key="2">
    <source>
        <dbReference type="ARBA" id="ARBA00022801"/>
    </source>
</evidence>
<dbReference type="PROSITE" id="PS00122">
    <property type="entry name" value="CARBOXYLESTERASE_B_1"/>
    <property type="match status" value="1"/>
</dbReference>
<evidence type="ECO:0000259" key="4">
    <source>
        <dbReference type="Pfam" id="PF00135"/>
    </source>
</evidence>
<dbReference type="GO" id="GO:0016787">
    <property type="term" value="F:hydrolase activity"/>
    <property type="evidence" value="ECO:0007669"/>
    <property type="project" value="UniProtKB-KW"/>
</dbReference>
<evidence type="ECO:0000256" key="1">
    <source>
        <dbReference type="ARBA" id="ARBA00005964"/>
    </source>
</evidence>
<accession>A0AAD9STF4</accession>
<name>A0AAD9STF4_PHOAM</name>
<dbReference type="Pfam" id="PF00135">
    <property type="entry name" value="COesterase"/>
    <property type="match status" value="1"/>
</dbReference>
<proteinExistence type="inferred from homology"/>
<feature type="domain" description="Carboxylesterase type B" evidence="4">
    <location>
        <begin position="63"/>
        <end position="541"/>
    </location>
</feature>
<keyword evidence="6" id="KW-1185">Reference proteome</keyword>
<dbReference type="Gene3D" id="3.40.50.1820">
    <property type="entry name" value="alpha/beta hydrolase"/>
    <property type="match status" value="1"/>
</dbReference>
<dbReference type="InterPro" id="IPR002018">
    <property type="entry name" value="CarbesteraseB"/>
</dbReference>
<keyword evidence="2 3" id="KW-0378">Hydrolase</keyword>
<sequence>MERLVGSALRSIGTASGIVLPTMPSLSTGALIGLAAYLAGTTAAVTLQQPLLTNRTVRLDGYGSFIGTTVNQTLSGKALPAPVDAWLGIDYSTQPVGEGRFAPVDWPEAFEGVKPATEYGKACVQDPTSVNIAIQDEACLNFNVFRPQGIPLTEKLPILVWIHGGAFYSGSYKSFDGAAFAASSESPIVVVNFHYRVNSLGFLPSALFDEEGLLNLGLRDQKLFLQFVQKHIAAFGGDPEKVTIAGRSAGGHSVGIHLFHNYGEDEGKPLFSQVYHQSGSVTARAFPNATYPLYQEQLDKFTNYLGCPIEGDNAASLACLRSADINAIRNISVDLYNEYNPNITWPFQPVQGGPLLEKFGSQSGYDETFFKVPVMSTTVSDEGKYYTIGTLETNEEFLDFMHNISPALNETDIALLDSLYPDPSTDPSSPFANSPNSTQYNRLSAAFSDFAYICPGQETAYRVSTAGVPTWKGRFNTNNSYPTWQGIPHTSDTKYTWNEPSVQYPEISHLYHAYIASFVATGDPNTLRYPGSPEWPQYTPSGYGLDSEPAVQLLVQPNGTTVEKDVIRREACLYWRDPERAPRLNK</sequence>
<dbReference type="InterPro" id="IPR019826">
    <property type="entry name" value="Carboxylesterase_B_AS"/>
</dbReference>
<dbReference type="AlphaFoldDB" id="A0AAD9STF4"/>
<dbReference type="EC" id="3.1.1.-" evidence="3"/>